<evidence type="ECO:0000256" key="2">
    <source>
        <dbReference type="ARBA" id="ARBA00008072"/>
    </source>
</evidence>
<name>A0A2W5WYS0_9MICO</name>
<dbReference type="EMBL" id="QKWH01000004">
    <property type="protein sequence ID" value="PZR53476.1"/>
    <property type="molecule type" value="Genomic_DNA"/>
</dbReference>
<evidence type="ECO:0000313" key="8">
    <source>
        <dbReference type="Proteomes" id="UP000248783"/>
    </source>
</evidence>
<evidence type="ECO:0000313" key="7">
    <source>
        <dbReference type="EMBL" id="PZR53476.1"/>
    </source>
</evidence>
<evidence type="ECO:0000256" key="1">
    <source>
        <dbReference type="ARBA" id="ARBA00001947"/>
    </source>
</evidence>
<evidence type="ECO:0000256" key="4">
    <source>
        <dbReference type="ARBA" id="ARBA00022833"/>
    </source>
</evidence>
<dbReference type="InterPro" id="IPR020843">
    <property type="entry name" value="ER"/>
</dbReference>
<evidence type="ECO:0000256" key="3">
    <source>
        <dbReference type="ARBA" id="ARBA00022723"/>
    </source>
</evidence>
<dbReference type="Proteomes" id="UP000248783">
    <property type="component" value="Unassembled WGS sequence"/>
</dbReference>
<comment type="cofactor">
    <cofactor evidence="1">
        <name>Zn(2+)</name>
        <dbReference type="ChEBI" id="CHEBI:29105"/>
    </cofactor>
</comment>
<proteinExistence type="inferred from homology"/>
<organism evidence="7 8">
    <name type="scientific">Xylanimonas oleitrophica</name>
    <dbReference type="NCBI Taxonomy" id="2607479"/>
    <lineage>
        <taxon>Bacteria</taxon>
        <taxon>Bacillati</taxon>
        <taxon>Actinomycetota</taxon>
        <taxon>Actinomycetes</taxon>
        <taxon>Micrococcales</taxon>
        <taxon>Promicromonosporaceae</taxon>
        <taxon>Xylanimonas</taxon>
    </lineage>
</organism>
<dbReference type="SUPFAM" id="SSF50129">
    <property type="entry name" value="GroES-like"/>
    <property type="match status" value="1"/>
</dbReference>
<evidence type="ECO:0000256" key="5">
    <source>
        <dbReference type="ARBA" id="ARBA00023002"/>
    </source>
</evidence>
<gene>
    <name evidence="7" type="ORF">DNL40_08200</name>
</gene>
<keyword evidence="5" id="KW-0560">Oxidoreductase</keyword>
<dbReference type="RefSeq" id="WP_111250755.1">
    <property type="nucleotide sequence ID" value="NZ_QKWH01000004.1"/>
</dbReference>
<dbReference type="InterPro" id="IPR011032">
    <property type="entry name" value="GroES-like_sf"/>
</dbReference>
<accession>A0A2W5WYS0</accession>
<keyword evidence="8" id="KW-1185">Reference proteome</keyword>
<dbReference type="Pfam" id="PF00107">
    <property type="entry name" value="ADH_zinc_N"/>
    <property type="match status" value="1"/>
</dbReference>
<keyword evidence="4" id="KW-0862">Zinc</keyword>
<dbReference type="SUPFAM" id="SSF51735">
    <property type="entry name" value="NAD(P)-binding Rossmann-fold domains"/>
    <property type="match status" value="1"/>
</dbReference>
<dbReference type="InterPro" id="IPR013149">
    <property type="entry name" value="ADH-like_C"/>
</dbReference>
<dbReference type="PANTHER" id="PTHR43161:SF9">
    <property type="entry name" value="SORBITOL DEHYDROGENASE"/>
    <property type="match status" value="1"/>
</dbReference>
<dbReference type="GO" id="GO:0016491">
    <property type="term" value="F:oxidoreductase activity"/>
    <property type="evidence" value="ECO:0007669"/>
    <property type="project" value="UniProtKB-KW"/>
</dbReference>
<evidence type="ECO:0000259" key="6">
    <source>
        <dbReference type="SMART" id="SM00829"/>
    </source>
</evidence>
<protein>
    <submittedName>
        <fullName evidence="7">Alcohol dehydrogenase</fullName>
    </submittedName>
</protein>
<feature type="domain" description="Enoyl reductase (ER)" evidence="6">
    <location>
        <begin position="7"/>
        <end position="332"/>
    </location>
</feature>
<dbReference type="Pfam" id="PF08240">
    <property type="entry name" value="ADH_N"/>
    <property type="match status" value="1"/>
</dbReference>
<comment type="caution">
    <text evidence="7">The sequence shown here is derived from an EMBL/GenBank/DDBJ whole genome shotgun (WGS) entry which is preliminary data.</text>
</comment>
<dbReference type="InterPro" id="IPR013154">
    <property type="entry name" value="ADH-like_N"/>
</dbReference>
<reference evidence="7 8" key="1">
    <citation type="submission" date="2018-06" db="EMBL/GenBank/DDBJ databases">
        <title>Whole genome sequencing of a novel hydrocarbon degrading bacterial strain, PW21 isolated from oil contaminated produced water sample.</title>
        <authorList>
            <person name="Nagkirti P."/>
            <person name="Shaikh A."/>
            <person name="Gowdaman V."/>
            <person name="Engineer A.E."/>
            <person name="Dagar S."/>
            <person name="Dhakephalkar P.K."/>
        </authorList>
    </citation>
    <scope>NUCLEOTIDE SEQUENCE [LARGE SCALE GENOMIC DNA]</scope>
    <source>
        <strain evidence="7 8">PW21</strain>
    </source>
</reference>
<sequence length="334" mass="34705">MKVARLHAVSDLRVAEEPPPTPGPGEVLVRVTAVGLCGSDLHWFAEGGIGDAGLSDPLVLGHEFAGVIASGPDEGVHVAVDPAIPCGHCEMCVEGHGNLCPQVRFAGHGSTDGALREYVAWPADRLHPVPDSLSPADTAMLEPLGVAIHSVDLAHPRTGETVVVVGCGPIGLCALQVARAAGATTVVAVEPMAHRREAAARWADVVLDPTQEDYEEAMAAAVAPLGAHRVIECAGTDEAVALSIEAARPGATVVLAGIPEDDSTTFPAAPARRKGLTFRMARRMKEVYPRAISLVANGRVDVASIVSHTFSLDDAAEAFEVANRREGLKVVIAP</sequence>
<dbReference type="InterPro" id="IPR036291">
    <property type="entry name" value="NAD(P)-bd_dom_sf"/>
</dbReference>
<dbReference type="SMART" id="SM00829">
    <property type="entry name" value="PKS_ER"/>
    <property type="match status" value="1"/>
</dbReference>
<keyword evidence="3" id="KW-0479">Metal-binding</keyword>
<dbReference type="PANTHER" id="PTHR43161">
    <property type="entry name" value="SORBITOL DEHYDROGENASE"/>
    <property type="match status" value="1"/>
</dbReference>
<comment type="similarity">
    <text evidence="2">Belongs to the zinc-containing alcohol dehydrogenase family.</text>
</comment>
<dbReference type="Gene3D" id="3.40.50.720">
    <property type="entry name" value="NAD(P)-binding Rossmann-like Domain"/>
    <property type="match status" value="1"/>
</dbReference>
<dbReference type="AlphaFoldDB" id="A0A2W5WYS0"/>
<dbReference type="Gene3D" id="3.90.180.10">
    <property type="entry name" value="Medium-chain alcohol dehydrogenases, catalytic domain"/>
    <property type="match status" value="1"/>
</dbReference>
<dbReference type="GO" id="GO:0046872">
    <property type="term" value="F:metal ion binding"/>
    <property type="evidence" value="ECO:0007669"/>
    <property type="project" value="UniProtKB-KW"/>
</dbReference>